<gene>
    <name evidence="2" type="ORF">BECKDK2373B_GA0170837_10447</name>
</gene>
<name>A0A450SK02_9GAMM</name>
<sequence length="168" mass="19022">MCSYCKPYVPEVCPNRGMTPRKKGISGPGSRKFASKAGGSPRIFSPSRFRIPLQRTGKPDRLLKLHISRIINFRNIFVTGKTEAMSLFHDLYSPLRVVYFSVSGKVPGEAGVCRNLSPCPRPDRAAYRSFSEPVWLEGYRSEKAGNRGHFFRKFKAHSELRNGNLRKT</sequence>
<proteinExistence type="predicted"/>
<evidence type="ECO:0000313" key="2">
    <source>
        <dbReference type="EMBL" id="VFJ53846.1"/>
    </source>
</evidence>
<evidence type="ECO:0000256" key="1">
    <source>
        <dbReference type="SAM" id="MobiDB-lite"/>
    </source>
</evidence>
<dbReference type="AlphaFoldDB" id="A0A450SK02"/>
<accession>A0A450SK02</accession>
<protein>
    <submittedName>
        <fullName evidence="2">Uncharacterized protein</fullName>
    </submittedName>
</protein>
<feature type="region of interest" description="Disordered" evidence="1">
    <location>
        <begin position="20"/>
        <end position="41"/>
    </location>
</feature>
<organism evidence="2">
    <name type="scientific">Candidatus Kentrum sp. DK</name>
    <dbReference type="NCBI Taxonomy" id="2126562"/>
    <lineage>
        <taxon>Bacteria</taxon>
        <taxon>Pseudomonadati</taxon>
        <taxon>Pseudomonadota</taxon>
        <taxon>Gammaproteobacteria</taxon>
        <taxon>Candidatus Kentrum</taxon>
    </lineage>
</organism>
<dbReference type="EMBL" id="CAADEX010000044">
    <property type="protein sequence ID" value="VFJ53846.1"/>
    <property type="molecule type" value="Genomic_DNA"/>
</dbReference>
<reference evidence="2" key="1">
    <citation type="submission" date="2019-02" db="EMBL/GenBank/DDBJ databases">
        <authorList>
            <person name="Gruber-Vodicka R. H."/>
            <person name="Seah K. B. B."/>
        </authorList>
    </citation>
    <scope>NUCLEOTIDE SEQUENCE</scope>
    <source>
        <strain evidence="2">BECK_DK47</strain>
    </source>
</reference>